<dbReference type="AlphaFoldDB" id="D5BCM7"/>
<protein>
    <submittedName>
        <fullName evidence="1">Uncharacterized protein</fullName>
    </submittedName>
</protein>
<dbReference type="KEGG" id="zpr:ZPR_0179"/>
<dbReference type="Proteomes" id="UP000001654">
    <property type="component" value="Chromosome"/>
</dbReference>
<dbReference type="STRING" id="655815.ZPR_0179"/>
<name>D5BCM7_ZUNPS</name>
<reference evidence="1 2" key="1">
    <citation type="journal article" date="2010" name="BMC Genomics">
        <title>The complete genome of Zunongwangia profunda SM-A87 reveals its adaptation to the deep-sea environment and ecological role in sedimentary organic nitrogen degradation.</title>
        <authorList>
            <person name="Qin Q.L."/>
            <person name="Zhang X.Y."/>
            <person name="Wang X.M."/>
            <person name="Liu G.M."/>
            <person name="Chen X.L."/>
            <person name="Xie B.B."/>
            <person name="Dang H.Y."/>
            <person name="Zhou B.C."/>
            <person name="Yu J."/>
            <person name="Zhang Y.Z."/>
        </authorList>
    </citation>
    <scope>NUCLEOTIDE SEQUENCE [LARGE SCALE GENOMIC DNA]</scope>
    <source>
        <strain evidence="2">DSM 18752 / CCTCC AB 206139 / SM-A87</strain>
    </source>
</reference>
<sequence>MRKLEYRRYLFYAEFGVLNAEMKIGNQETRSKRKTILFDLKM</sequence>
<accession>D5BCM7</accession>
<organism evidence="1 2">
    <name type="scientific">Zunongwangia profunda (strain DSM 18752 / CCTCC AB 206139 / SM-A87)</name>
    <name type="common">Wangia profunda</name>
    <dbReference type="NCBI Taxonomy" id="655815"/>
    <lineage>
        <taxon>Bacteria</taxon>
        <taxon>Pseudomonadati</taxon>
        <taxon>Bacteroidota</taxon>
        <taxon>Flavobacteriia</taxon>
        <taxon>Flavobacteriales</taxon>
        <taxon>Flavobacteriaceae</taxon>
        <taxon>Zunongwangia</taxon>
    </lineage>
</organism>
<evidence type="ECO:0000313" key="1">
    <source>
        <dbReference type="EMBL" id="ADF50540.1"/>
    </source>
</evidence>
<gene>
    <name evidence="1" type="ordered locus">ZPR_0179</name>
</gene>
<proteinExistence type="predicted"/>
<evidence type="ECO:0000313" key="2">
    <source>
        <dbReference type="Proteomes" id="UP000001654"/>
    </source>
</evidence>
<dbReference type="HOGENOM" id="CLU_3260215_0_0_10"/>
<keyword evidence="2" id="KW-1185">Reference proteome</keyword>
<dbReference type="EMBL" id="CP001650">
    <property type="protein sequence ID" value="ADF50540.1"/>
    <property type="molecule type" value="Genomic_DNA"/>
</dbReference>